<feature type="chain" id="PRO_5006990570" description="Carboxylic ester hydrolase" evidence="3">
    <location>
        <begin position="19"/>
        <end position="496"/>
    </location>
</feature>
<dbReference type="STRING" id="1117702.AQZ52_14325"/>
<dbReference type="AlphaFoldDB" id="A0A124JTC9"/>
<dbReference type="SUPFAM" id="SSF53474">
    <property type="entry name" value="alpha/beta-Hydrolases"/>
    <property type="match status" value="1"/>
</dbReference>
<evidence type="ECO:0000256" key="2">
    <source>
        <dbReference type="ARBA" id="ARBA00022801"/>
    </source>
</evidence>
<comment type="similarity">
    <text evidence="1 3">Belongs to the type-B carboxylesterase/lipase family.</text>
</comment>
<dbReference type="InterPro" id="IPR002018">
    <property type="entry name" value="CarbesteraseB"/>
</dbReference>
<keyword evidence="6" id="KW-1185">Reference proteome</keyword>
<keyword evidence="3" id="KW-0732">Signal</keyword>
<dbReference type="InterPro" id="IPR050309">
    <property type="entry name" value="Type-B_Carboxylest/Lipase"/>
</dbReference>
<reference evidence="5 6" key="1">
    <citation type="submission" date="2015-10" db="EMBL/GenBank/DDBJ databases">
        <title>Draft genome sequence of Novosphingobium fuchskuhlense DSM 25065 isolated from a surface water sample of the southwest basin of Lake Grosse Fuchskuhle.</title>
        <authorList>
            <person name="Ruckert C."/>
            <person name="Winkler A."/>
            <person name="Glaeser J."/>
            <person name="Grossart H.-P."/>
            <person name="Kalinowski J."/>
            <person name="Glaeser S."/>
        </authorList>
    </citation>
    <scope>NUCLEOTIDE SEQUENCE [LARGE SCALE GENOMIC DNA]</scope>
    <source>
        <strain evidence="5 6">FNE08-7</strain>
    </source>
</reference>
<dbReference type="PROSITE" id="PS00122">
    <property type="entry name" value="CARBOXYLESTERASE_B_1"/>
    <property type="match status" value="1"/>
</dbReference>
<sequence>MWRGLALLLALLPGLARAEGAPTVRIGAQTLIGVREPNGTASFRGIAYARPPVGPLRWRPPEPLPADGATGTVDAARFAPVCPQGEGNTRWYRRVAAAMGADAAVVPGIERISEDCLYLNVWTPQPAQARPLPVLVWIHGGSNENGYAYEPNYRGDVLAREGVVVVSVAYRLGLLGFFAHPALGADAGGRQGLQDQIAALRWVRAHIAAFGGDPARVTLVGESAGGIDIAVLATMPGAEKLFARAVIESGYLAPDGVTTQAEAEAFARGLFDPAITAESLRALPWQALVALQDEKLRGRFHTPVAPWPRRSRVPLLIGSNADEYRMYLPADEPGLKAALADELTGLPAAKAKLVLALIDRRGGSLTDRVEAVSSGKAFHCPAARMAAATSASGKPVFAYRFKRVRPGGHGLGAYHGAEIPYVFGTADAWLPAAPQDEALNRQMQQYWLNFARTGDPNGPGLPRWPRFQGNPEVLNFGATTAAGKIPTITLCKLLAR</sequence>
<evidence type="ECO:0000259" key="4">
    <source>
        <dbReference type="Pfam" id="PF00135"/>
    </source>
</evidence>
<feature type="domain" description="Carboxylesterase type B" evidence="4">
    <location>
        <begin position="38"/>
        <end position="480"/>
    </location>
</feature>
<comment type="caution">
    <text evidence="5">The sequence shown here is derived from an EMBL/GenBank/DDBJ whole genome shotgun (WGS) entry which is preliminary data.</text>
</comment>
<organism evidence="5 6">
    <name type="scientific">Novosphingobium fuchskuhlense</name>
    <dbReference type="NCBI Taxonomy" id="1117702"/>
    <lineage>
        <taxon>Bacteria</taxon>
        <taxon>Pseudomonadati</taxon>
        <taxon>Pseudomonadota</taxon>
        <taxon>Alphaproteobacteria</taxon>
        <taxon>Sphingomonadales</taxon>
        <taxon>Sphingomonadaceae</taxon>
        <taxon>Novosphingobium</taxon>
    </lineage>
</organism>
<dbReference type="ESTHER" id="9sphn-a0a124jtc9">
    <property type="family name" value="Carb_B_Bacteria"/>
</dbReference>
<dbReference type="GO" id="GO:0016787">
    <property type="term" value="F:hydrolase activity"/>
    <property type="evidence" value="ECO:0007669"/>
    <property type="project" value="UniProtKB-KW"/>
</dbReference>
<dbReference type="PROSITE" id="PS00941">
    <property type="entry name" value="CARBOXYLESTERASE_B_2"/>
    <property type="match status" value="1"/>
</dbReference>
<evidence type="ECO:0000313" key="5">
    <source>
        <dbReference type="EMBL" id="KUR70052.1"/>
    </source>
</evidence>
<keyword evidence="2 3" id="KW-0378">Hydrolase</keyword>
<dbReference type="Gene3D" id="3.40.50.1820">
    <property type="entry name" value="alpha/beta hydrolase"/>
    <property type="match status" value="1"/>
</dbReference>
<evidence type="ECO:0000256" key="3">
    <source>
        <dbReference type="RuleBase" id="RU361235"/>
    </source>
</evidence>
<evidence type="ECO:0000256" key="1">
    <source>
        <dbReference type="ARBA" id="ARBA00005964"/>
    </source>
</evidence>
<accession>A0A124JTC9</accession>
<dbReference type="EMBL" id="LLZS01000009">
    <property type="protein sequence ID" value="KUR70052.1"/>
    <property type="molecule type" value="Genomic_DNA"/>
</dbReference>
<protein>
    <recommendedName>
        <fullName evidence="3">Carboxylic ester hydrolase</fullName>
        <ecNumber evidence="3">3.1.1.-</ecNumber>
    </recommendedName>
</protein>
<gene>
    <name evidence="5" type="ORF">AQZ52_14325</name>
</gene>
<dbReference type="EC" id="3.1.1.-" evidence="3"/>
<dbReference type="Pfam" id="PF00135">
    <property type="entry name" value="COesterase"/>
    <property type="match status" value="1"/>
</dbReference>
<dbReference type="InterPro" id="IPR019826">
    <property type="entry name" value="Carboxylesterase_B_AS"/>
</dbReference>
<dbReference type="PANTHER" id="PTHR11559">
    <property type="entry name" value="CARBOXYLESTERASE"/>
    <property type="match status" value="1"/>
</dbReference>
<proteinExistence type="inferred from homology"/>
<name>A0A124JTC9_9SPHN</name>
<dbReference type="InterPro" id="IPR029058">
    <property type="entry name" value="AB_hydrolase_fold"/>
</dbReference>
<feature type="signal peptide" evidence="3">
    <location>
        <begin position="1"/>
        <end position="18"/>
    </location>
</feature>
<evidence type="ECO:0000313" key="6">
    <source>
        <dbReference type="Proteomes" id="UP000058012"/>
    </source>
</evidence>
<dbReference type="InterPro" id="IPR019819">
    <property type="entry name" value="Carboxylesterase_B_CS"/>
</dbReference>
<dbReference type="Proteomes" id="UP000058012">
    <property type="component" value="Unassembled WGS sequence"/>
</dbReference>